<evidence type="ECO:0000313" key="2">
    <source>
        <dbReference type="Proteomes" id="UP000034112"/>
    </source>
</evidence>
<proteinExistence type="predicted"/>
<dbReference type="Proteomes" id="UP000034112">
    <property type="component" value="Unassembled WGS sequence"/>
</dbReference>
<dbReference type="AlphaFoldDB" id="A0A0F9ZU52"/>
<feature type="non-terminal residue" evidence="1">
    <location>
        <position position="1"/>
    </location>
</feature>
<dbReference type="EMBL" id="JOKZ01000797">
    <property type="protein sequence ID" value="KKO96623.1"/>
    <property type="molecule type" value="Genomic_DNA"/>
</dbReference>
<sequence>PPPPPPCPPAKCPTTDCSSEVASAVSAEKAACQSRVDSEVASAKDAYNAQVSKDQATLFFSKEFEESDLYYDPNSDIESIDNQTHDIDVRAAFGTENIQDYEHWFTNDWNYKNPDNWLSRNW</sequence>
<evidence type="ECO:0000313" key="1">
    <source>
        <dbReference type="EMBL" id="KKO96623.1"/>
    </source>
</evidence>
<reference evidence="2" key="1">
    <citation type="journal article" date="2015" name="Genome Announc.">
        <title>Draft whole-genome sequence of the biocontrol agent Trichoderma harzianum T6776.</title>
        <authorList>
            <person name="Baroncelli R."/>
            <person name="Piaggeschi G."/>
            <person name="Fiorini L."/>
            <person name="Bertolini E."/>
            <person name="Zapparata A."/>
            <person name="Pe M.E."/>
            <person name="Sarrocco S."/>
            <person name="Vannacci G."/>
        </authorList>
    </citation>
    <scope>NUCLEOTIDE SEQUENCE [LARGE SCALE GENOMIC DNA]</scope>
    <source>
        <strain evidence="2">T6776</strain>
    </source>
</reference>
<gene>
    <name evidence="1" type="ORF">THAR02_11272</name>
</gene>
<name>A0A0F9ZU52_TRIHA</name>
<organism evidence="1 2">
    <name type="scientific">Trichoderma harzianum</name>
    <name type="common">Hypocrea lixii</name>
    <dbReference type="NCBI Taxonomy" id="5544"/>
    <lineage>
        <taxon>Eukaryota</taxon>
        <taxon>Fungi</taxon>
        <taxon>Dikarya</taxon>
        <taxon>Ascomycota</taxon>
        <taxon>Pezizomycotina</taxon>
        <taxon>Sordariomycetes</taxon>
        <taxon>Hypocreomycetidae</taxon>
        <taxon>Hypocreales</taxon>
        <taxon>Hypocreaceae</taxon>
        <taxon>Trichoderma</taxon>
    </lineage>
</organism>
<accession>A0A0F9ZU52</accession>
<comment type="caution">
    <text evidence="1">The sequence shown here is derived from an EMBL/GenBank/DDBJ whole genome shotgun (WGS) entry which is preliminary data.</text>
</comment>
<protein>
    <submittedName>
        <fullName evidence="1">Uncharacterized protein</fullName>
    </submittedName>
</protein>